<name>A0A554VE40_9FLAO</name>
<accession>A0A554VE40</accession>
<organism evidence="2 3">
    <name type="scientific">Aquimarina algiphila</name>
    <dbReference type="NCBI Taxonomy" id="2047982"/>
    <lineage>
        <taxon>Bacteria</taxon>
        <taxon>Pseudomonadati</taxon>
        <taxon>Bacteroidota</taxon>
        <taxon>Flavobacteriia</taxon>
        <taxon>Flavobacteriales</taxon>
        <taxon>Flavobacteriaceae</taxon>
        <taxon>Aquimarina</taxon>
    </lineage>
</organism>
<dbReference type="Gene3D" id="1.20.120.450">
    <property type="entry name" value="dinb family like domain"/>
    <property type="match status" value="1"/>
</dbReference>
<dbReference type="InterPro" id="IPR024775">
    <property type="entry name" value="DinB-like"/>
</dbReference>
<gene>
    <name evidence="2" type="ORF">FOF46_23720</name>
</gene>
<proteinExistence type="predicted"/>
<protein>
    <submittedName>
        <fullName evidence="2">DinB family protein</fullName>
    </submittedName>
</protein>
<feature type="domain" description="DinB-like" evidence="1">
    <location>
        <begin position="18"/>
        <end position="137"/>
    </location>
</feature>
<sequence length="167" mass="19521">MEIQDIDNFLKYYSRIKGRTKALFEYIPEDKIEWTIKEGKFTIGDIIRHLALTERFMYLENIQLKPSLYTGCGEDFAKGYQNTINLYTELNIASNKIISELDRKSLQQKCETPGGHKITIWKLLRAMVEHEIHHRGVLYTYLALLNIKTPPIFGLSSEEVIQHSKKQ</sequence>
<dbReference type="SUPFAM" id="SSF109854">
    <property type="entry name" value="DinB/YfiT-like putative metalloenzymes"/>
    <property type="match status" value="1"/>
</dbReference>
<dbReference type="InterPro" id="IPR034660">
    <property type="entry name" value="DinB/YfiT-like"/>
</dbReference>
<dbReference type="Proteomes" id="UP000318833">
    <property type="component" value="Unassembled WGS sequence"/>
</dbReference>
<dbReference type="RefSeq" id="WP_143918197.1">
    <property type="nucleotide sequence ID" value="NZ_CANMIK010000072.1"/>
</dbReference>
<keyword evidence="3" id="KW-1185">Reference proteome</keyword>
<dbReference type="EMBL" id="VLNR01000064">
    <property type="protein sequence ID" value="TSE05272.1"/>
    <property type="molecule type" value="Genomic_DNA"/>
</dbReference>
<dbReference type="Pfam" id="PF12867">
    <property type="entry name" value="DinB_2"/>
    <property type="match status" value="1"/>
</dbReference>
<evidence type="ECO:0000313" key="3">
    <source>
        <dbReference type="Proteomes" id="UP000318833"/>
    </source>
</evidence>
<dbReference type="OrthoDB" id="119432at2"/>
<comment type="caution">
    <text evidence="2">The sequence shown here is derived from an EMBL/GenBank/DDBJ whole genome shotgun (WGS) entry which is preliminary data.</text>
</comment>
<evidence type="ECO:0000313" key="2">
    <source>
        <dbReference type="EMBL" id="TSE05272.1"/>
    </source>
</evidence>
<dbReference type="AlphaFoldDB" id="A0A554VE40"/>
<reference evidence="2 3" key="1">
    <citation type="submission" date="2019-07" db="EMBL/GenBank/DDBJ databases">
        <title>The draft genome sequence of Aquimarina algiphila M91.</title>
        <authorList>
            <person name="Meng X."/>
        </authorList>
    </citation>
    <scope>NUCLEOTIDE SEQUENCE [LARGE SCALE GENOMIC DNA]</scope>
    <source>
        <strain evidence="2 3">M91</strain>
    </source>
</reference>
<evidence type="ECO:0000259" key="1">
    <source>
        <dbReference type="Pfam" id="PF12867"/>
    </source>
</evidence>